<dbReference type="EMBL" id="LR134529">
    <property type="protein sequence ID" value="VEJ45094.1"/>
    <property type="molecule type" value="Genomic_DNA"/>
</dbReference>
<protein>
    <submittedName>
        <fullName evidence="1">Uncharacterized protein</fullName>
    </submittedName>
</protein>
<reference evidence="1 2" key="1">
    <citation type="submission" date="2018-12" db="EMBL/GenBank/DDBJ databases">
        <authorList>
            <consortium name="Pathogen Informatics"/>
        </authorList>
    </citation>
    <scope>NUCLEOTIDE SEQUENCE [LARGE SCALE GENOMIC DNA]</scope>
    <source>
        <strain evidence="1 2">NCTC12905</strain>
    </source>
</reference>
<name>A0A3S5C0B4_BARVI</name>
<dbReference type="Proteomes" id="UP000274201">
    <property type="component" value="Chromosome"/>
</dbReference>
<organism evidence="1 2">
    <name type="scientific">Bartonella vinsonii</name>
    <name type="common">Rochalimaea vinsonii</name>
    <dbReference type="NCBI Taxonomy" id="33047"/>
    <lineage>
        <taxon>Bacteria</taxon>
        <taxon>Pseudomonadati</taxon>
        <taxon>Pseudomonadota</taxon>
        <taxon>Alphaproteobacteria</taxon>
        <taxon>Hyphomicrobiales</taxon>
        <taxon>Bartonellaceae</taxon>
        <taxon>Bartonella</taxon>
    </lineage>
</organism>
<sequence length="78" mass="8418">MMRKVFFFGMILVFLGADSVIASGCIEIGREIAVQKSGVLVRSTPVVKDGRDTCVVVVVVPAREGEKLRRVEVAVPAD</sequence>
<dbReference type="OrthoDB" id="8454730at2"/>
<dbReference type="RefSeq" id="WP_126602915.1">
    <property type="nucleotide sequence ID" value="NZ_LR134529.1"/>
</dbReference>
<dbReference type="AlphaFoldDB" id="A0A3S5C0B4"/>
<evidence type="ECO:0000313" key="1">
    <source>
        <dbReference type="EMBL" id="VEJ45094.1"/>
    </source>
</evidence>
<accession>A0A3S5C0B4</accession>
<proteinExistence type="predicted"/>
<evidence type="ECO:0000313" key="2">
    <source>
        <dbReference type="Proteomes" id="UP000274201"/>
    </source>
</evidence>
<dbReference type="STRING" id="1094497.BVwin_04080"/>
<gene>
    <name evidence="1" type="ORF">NCTC12905_00742</name>
</gene>